<evidence type="ECO:0000256" key="5">
    <source>
        <dbReference type="ARBA" id="ARBA00022525"/>
    </source>
</evidence>
<feature type="signal peptide" evidence="8">
    <location>
        <begin position="1"/>
        <end position="27"/>
    </location>
</feature>
<dbReference type="SUPFAM" id="SSF49785">
    <property type="entry name" value="Galactose-binding domain-like"/>
    <property type="match status" value="1"/>
</dbReference>
<dbReference type="GO" id="GO:0005576">
    <property type="term" value="C:extracellular region"/>
    <property type="evidence" value="ECO:0007669"/>
    <property type="project" value="UniProtKB-SubCell"/>
</dbReference>
<dbReference type="InterPro" id="IPR011013">
    <property type="entry name" value="Gal_mutarotase_sf_dom"/>
</dbReference>
<evidence type="ECO:0000313" key="12">
    <source>
        <dbReference type="Proteomes" id="UP001630127"/>
    </source>
</evidence>
<dbReference type="PANTHER" id="PTHR32018:SF18">
    <property type="entry name" value="RHAMNOGALACTURONAN ENDOLYASE"/>
    <property type="match status" value="1"/>
</dbReference>
<dbReference type="InterPro" id="IPR008979">
    <property type="entry name" value="Galactose-bd-like_sf"/>
</dbReference>
<evidence type="ECO:0000256" key="1">
    <source>
        <dbReference type="ARBA" id="ARBA00001324"/>
    </source>
</evidence>
<dbReference type="SUPFAM" id="SSF49452">
    <property type="entry name" value="Starch-binding domain-like"/>
    <property type="match status" value="1"/>
</dbReference>
<dbReference type="CDD" id="cd10317">
    <property type="entry name" value="RGL4_C"/>
    <property type="match status" value="1"/>
</dbReference>
<evidence type="ECO:0000259" key="9">
    <source>
        <dbReference type="Pfam" id="PF14683"/>
    </source>
</evidence>
<dbReference type="GO" id="GO:0102210">
    <property type="term" value="F:rhamnogalacturonan endolyase activity"/>
    <property type="evidence" value="ECO:0007669"/>
    <property type="project" value="UniProtKB-EC"/>
</dbReference>
<feature type="chain" id="PRO_5044809432" description="rhamnogalacturonan endolyase" evidence="8">
    <location>
        <begin position="28"/>
        <end position="672"/>
    </location>
</feature>
<feature type="domain" description="Rhamnogalacturonan lyase" evidence="9">
    <location>
        <begin position="479"/>
        <end position="667"/>
    </location>
</feature>
<keyword evidence="12" id="KW-1185">Reference proteome</keyword>
<dbReference type="EC" id="4.2.2.23" evidence="4"/>
<keyword evidence="7" id="KW-0456">Lyase</keyword>
<accession>A0ABD3A6V0</accession>
<evidence type="ECO:0000259" key="10">
    <source>
        <dbReference type="Pfam" id="PF14686"/>
    </source>
</evidence>
<keyword evidence="6 8" id="KW-0732">Signal</keyword>
<dbReference type="InterPro" id="IPR010325">
    <property type="entry name" value="Rhamnogal_lyase"/>
</dbReference>
<evidence type="ECO:0000256" key="3">
    <source>
        <dbReference type="ARBA" id="ARBA00010418"/>
    </source>
</evidence>
<gene>
    <name evidence="11" type="ORF">ACH5RR_012122</name>
</gene>
<dbReference type="Pfam" id="PF14683">
    <property type="entry name" value="CBM-like"/>
    <property type="match status" value="1"/>
</dbReference>
<dbReference type="InterPro" id="IPR013784">
    <property type="entry name" value="Carb-bd-like_fold"/>
</dbReference>
<dbReference type="Gene3D" id="2.70.98.10">
    <property type="match status" value="1"/>
</dbReference>
<sequence length="672" mass="76938">MDKANWKGQWGLPLFLWFCIASQLVFARGIQKNNSQELRSSHPLKLDVQHGHVIMDNGLVRVTFSNPDGMITEIKCKGINNVLDYHQIESRRGYWDIVWKRPGQDKSFFLTIPGTSFKVIAQHENQIEVSFKMTYDPYLDQSGTSLPLNIDKRFVMLRGESGFYSYAIFERLPGWPAVDISETRIAFKLDQGRFNYMAIADDKQRFMPTNIDRQKGQRLAYDEAVLLTNPTNPALRGEVDDKYEYSKDNKDNHVHGWVSSDSHVGFWVIIPSYEFKTGGPIKQELTSHVGPTSLATFYSRHYAGDTLKGLQFEDGEPWKKVFGPIFTYLNSNSDNVEPFSLWEDAKQQSIKETQKWPYDFPMSEDFPQADQRATVRGRLLINDRYLQEGRFPAKSAYVGLAPPGPLGSWHLDAKGYQFWTQTDDNGYFTITSVRPGKYNLYAWVPGILGDYKSEIDISLTPGEFNLGHLIFTPPRNGPTIWEIGIPDRTAAEFFVPSGAPGLENSLYINHPQKYRQYGLWERYTDLYPNHDLVYKVGVSNYRKDWFYAHVNRRTVDGQRIPTTWQISFDLRNIVPTGTYTLRLALASATLADVQVRVNNKNRRSPDFSTGLIGRDNAIARHGIHGLYQPFSFNIPGHKLVRGSNAIFLTQSRGGYPFNGVMYDYLRLEGPDV</sequence>
<reference evidence="11 12" key="1">
    <citation type="submission" date="2024-11" db="EMBL/GenBank/DDBJ databases">
        <title>A near-complete genome assembly of Cinchona calisaya.</title>
        <authorList>
            <person name="Lian D.C."/>
            <person name="Zhao X.W."/>
            <person name="Wei L."/>
        </authorList>
    </citation>
    <scope>NUCLEOTIDE SEQUENCE [LARGE SCALE GENOMIC DNA]</scope>
    <source>
        <tissue evidence="11">Nenye</tissue>
    </source>
</reference>
<name>A0ABD3A6V0_9GENT</name>
<protein>
    <recommendedName>
        <fullName evidence="4">rhamnogalacturonan endolyase</fullName>
        <ecNumber evidence="4">4.2.2.23</ecNumber>
    </recommendedName>
</protein>
<proteinExistence type="inferred from homology"/>
<comment type="caution">
    <text evidence="11">The sequence shown here is derived from an EMBL/GenBank/DDBJ whole genome shotgun (WGS) entry which is preliminary data.</text>
</comment>
<evidence type="ECO:0000256" key="6">
    <source>
        <dbReference type="ARBA" id="ARBA00022729"/>
    </source>
</evidence>
<organism evidence="11 12">
    <name type="scientific">Cinchona calisaya</name>
    <dbReference type="NCBI Taxonomy" id="153742"/>
    <lineage>
        <taxon>Eukaryota</taxon>
        <taxon>Viridiplantae</taxon>
        <taxon>Streptophyta</taxon>
        <taxon>Embryophyta</taxon>
        <taxon>Tracheophyta</taxon>
        <taxon>Spermatophyta</taxon>
        <taxon>Magnoliopsida</taxon>
        <taxon>eudicotyledons</taxon>
        <taxon>Gunneridae</taxon>
        <taxon>Pentapetalae</taxon>
        <taxon>asterids</taxon>
        <taxon>lamiids</taxon>
        <taxon>Gentianales</taxon>
        <taxon>Rubiaceae</taxon>
        <taxon>Cinchonoideae</taxon>
        <taxon>Cinchoneae</taxon>
        <taxon>Cinchona</taxon>
    </lineage>
</organism>
<evidence type="ECO:0000256" key="7">
    <source>
        <dbReference type="ARBA" id="ARBA00023239"/>
    </source>
</evidence>
<dbReference type="CDD" id="cd10320">
    <property type="entry name" value="RGL4_N"/>
    <property type="match status" value="1"/>
</dbReference>
<evidence type="ECO:0000256" key="4">
    <source>
        <dbReference type="ARBA" id="ARBA00012437"/>
    </source>
</evidence>
<feature type="domain" description="Rhamnogalacturonan lyase" evidence="10">
    <location>
        <begin position="394"/>
        <end position="462"/>
    </location>
</feature>
<dbReference type="Pfam" id="PF14686">
    <property type="entry name" value="fn3_3"/>
    <property type="match status" value="1"/>
</dbReference>
<dbReference type="InterPro" id="IPR029411">
    <property type="entry name" value="RG-lyase_III"/>
</dbReference>
<dbReference type="PANTHER" id="PTHR32018">
    <property type="entry name" value="RHAMNOGALACTURONATE LYASE FAMILY PROTEIN"/>
    <property type="match status" value="1"/>
</dbReference>
<keyword evidence="5" id="KW-0964">Secreted</keyword>
<dbReference type="Gene3D" id="2.60.40.1120">
    <property type="entry name" value="Carboxypeptidase-like, regulatory domain"/>
    <property type="match status" value="1"/>
</dbReference>
<dbReference type="AlphaFoldDB" id="A0ABD3A6V0"/>
<dbReference type="CDD" id="cd10316">
    <property type="entry name" value="RGL4_M"/>
    <property type="match status" value="1"/>
</dbReference>
<evidence type="ECO:0000256" key="8">
    <source>
        <dbReference type="SAM" id="SignalP"/>
    </source>
</evidence>
<dbReference type="Proteomes" id="UP001630127">
    <property type="component" value="Unassembled WGS sequence"/>
</dbReference>
<dbReference type="Gene3D" id="2.60.120.260">
    <property type="entry name" value="Galactose-binding domain-like"/>
    <property type="match status" value="1"/>
</dbReference>
<comment type="subcellular location">
    <subcellularLocation>
        <location evidence="2">Secreted</location>
    </subcellularLocation>
</comment>
<dbReference type="InterPro" id="IPR014718">
    <property type="entry name" value="GH-type_carb-bd"/>
</dbReference>
<comment type="similarity">
    <text evidence="3">Belongs to the polysaccharide lyase 4 family.</text>
</comment>
<dbReference type="EMBL" id="JBJUIK010000005">
    <property type="protein sequence ID" value="KAL3527466.1"/>
    <property type="molecule type" value="Genomic_DNA"/>
</dbReference>
<dbReference type="InterPro" id="IPR029413">
    <property type="entry name" value="RG-lyase_II"/>
</dbReference>
<comment type="catalytic activity">
    <reaction evidence="1">
        <text>Endotype eliminative cleavage of L-alpha-rhamnopyranosyl-(1-&gt;4)-alpha-D-galactopyranosyluronic acid bonds of rhamnogalacturonan I domains in ramified hairy regions of pectin leaving L-rhamnopyranose at the reducing end and 4-deoxy-4,5-unsaturated D-galactopyranosyluronic acid at the non-reducing end.</text>
        <dbReference type="EC" id="4.2.2.23"/>
    </reaction>
</comment>
<evidence type="ECO:0000313" key="11">
    <source>
        <dbReference type="EMBL" id="KAL3527466.1"/>
    </source>
</evidence>
<dbReference type="Pfam" id="PF06045">
    <property type="entry name" value="Rhamnogal_lyase"/>
    <property type="match status" value="1"/>
</dbReference>
<evidence type="ECO:0000256" key="2">
    <source>
        <dbReference type="ARBA" id="ARBA00004613"/>
    </source>
</evidence>
<dbReference type="SUPFAM" id="SSF74650">
    <property type="entry name" value="Galactose mutarotase-like"/>
    <property type="match status" value="1"/>
</dbReference>
<dbReference type="InterPro" id="IPR051850">
    <property type="entry name" value="Polysacch_Lyase_4"/>
</dbReference>